<dbReference type="Proteomes" id="UP000254100">
    <property type="component" value="Unassembled WGS sequence"/>
</dbReference>
<evidence type="ECO:0000313" key="5">
    <source>
        <dbReference type="Proteomes" id="UP000254100"/>
    </source>
</evidence>
<keyword evidence="4" id="KW-1185">Reference proteome</keyword>
<evidence type="ECO:0000313" key="2">
    <source>
        <dbReference type="EMBL" id="KIX90697.1"/>
    </source>
</evidence>
<gene>
    <name evidence="3" type="ORF">NCTC13832_00380</name>
    <name evidence="2" type="ORF">TP70_06130</name>
</gene>
<reference evidence="2 4" key="1">
    <citation type="submission" date="2015-01" db="EMBL/GenBank/DDBJ databases">
        <authorList>
            <person name="Guo J."/>
        </authorList>
    </citation>
    <scope>NUCLEOTIDE SEQUENCE [LARGE SCALE GENOMIC DNA]</scope>
    <source>
        <strain evidence="2 4">DSM 22147</strain>
    </source>
</reference>
<dbReference type="Pfam" id="PF00903">
    <property type="entry name" value="Glyoxalase"/>
    <property type="match status" value="1"/>
</dbReference>
<dbReference type="SUPFAM" id="SSF54593">
    <property type="entry name" value="Glyoxalase/Bleomycin resistance protein/Dihydroxybiphenyl dioxygenase"/>
    <property type="match status" value="1"/>
</dbReference>
<dbReference type="InterPro" id="IPR029068">
    <property type="entry name" value="Glyas_Bleomycin-R_OHBP_Dase"/>
</dbReference>
<evidence type="ECO:0000259" key="1">
    <source>
        <dbReference type="PROSITE" id="PS51819"/>
    </source>
</evidence>
<dbReference type="PROSITE" id="PS51819">
    <property type="entry name" value="VOC"/>
    <property type="match status" value="1"/>
</dbReference>
<dbReference type="AlphaFoldDB" id="A0A0D6XPY2"/>
<organism evidence="3 5">
    <name type="scientific">Staphylococcus microti</name>
    <dbReference type="NCBI Taxonomy" id="569857"/>
    <lineage>
        <taxon>Bacteria</taxon>
        <taxon>Bacillati</taxon>
        <taxon>Bacillota</taxon>
        <taxon>Bacilli</taxon>
        <taxon>Bacillales</taxon>
        <taxon>Staphylococcaceae</taxon>
        <taxon>Staphylococcus</taxon>
    </lineage>
</organism>
<feature type="domain" description="VOC" evidence="1">
    <location>
        <begin position="5"/>
        <end position="120"/>
    </location>
</feature>
<dbReference type="RefSeq" id="WP_044360349.1">
    <property type="nucleotide sequence ID" value="NZ_JXWY01000036.1"/>
</dbReference>
<protein>
    <submittedName>
        <fullName evidence="3">Glyoxalase</fullName>
    </submittedName>
</protein>
<dbReference type="Proteomes" id="UP000032366">
    <property type="component" value="Unassembled WGS sequence"/>
</dbReference>
<evidence type="ECO:0000313" key="3">
    <source>
        <dbReference type="EMBL" id="SUM56724.1"/>
    </source>
</evidence>
<proteinExistence type="predicted"/>
<name>A0A0D6XPY2_9STAP</name>
<dbReference type="EMBL" id="JXWY01000036">
    <property type="protein sequence ID" value="KIX90697.1"/>
    <property type="molecule type" value="Genomic_DNA"/>
</dbReference>
<dbReference type="STRING" id="569857.TP70_06130"/>
<dbReference type="InterPro" id="IPR004360">
    <property type="entry name" value="Glyas_Fos-R_dOase_dom"/>
</dbReference>
<dbReference type="InterPro" id="IPR037523">
    <property type="entry name" value="VOC_core"/>
</dbReference>
<accession>A0A0D6XPY2</accession>
<dbReference type="Gene3D" id="3.10.180.10">
    <property type="entry name" value="2,3-Dihydroxybiphenyl 1,2-Dioxygenase, domain 1"/>
    <property type="match status" value="1"/>
</dbReference>
<dbReference type="OrthoDB" id="9796521at2"/>
<dbReference type="EMBL" id="UHDT01000001">
    <property type="protein sequence ID" value="SUM56724.1"/>
    <property type="molecule type" value="Genomic_DNA"/>
</dbReference>
<sequence>MEFYPMPMFNKLLVKDMEHATKWYEKTLGFKSVFKFRNDKNDVLMNHLRLEKYQDIMLIASDDFEVGNAVYLNLSIKDIEVKGQRISPKFVVSPLAEQPWNAKEMTIKDPDGHLITLTQSNINDAEFEKLMQHVSKKY</sequence>
<reference evidence="3 5" key="2">
    <citation type="submission" date="2018-06" db="EMBL/GenBank/DDBJ databases">
        <authorList>
            <consortium name="Pathogen Informatics"/>
            <person name="Doyle S."/>
        </authorList>
    </citation>
    <scope>NUCLEOTIDE SEQUENCE [LARGE SCALE GENOMIC DNA]</scope>
    <source>
        <strain evidence="3 5">NCTC13832</strain>
    </source>
</reference>
<evidence type="ECO:0000313" key="4">
    <source>
        <dbReference type="Proteomes" id="UP000032366"/>
    </source>
</evidence>